<evidence type="ECO:0000256" key="1">
    <source>
        <dbReference type="SAM" id="MobiDB-lite"/>
    </source>
</evidence>
<dbReference type="RefSeq" id="WP_310063371.1">
    <property type="nucleotide sequence ID" value="NZ_JAVDVY010000002.1"/>
</dbReference>
<dbReference type="InterPro" id="IPR030976">
    <property type="entry name" value="Mod_pep_NH_fam"/>
</dbReference>
<dbReference type="Proteomes" id="UP001251524">
    <property type="component" value="Unassembled WGS sequence"/>
</dbReference>
<gene>
    <name evidence="2" type="ORF">J2X06_002807</name>
</gene>
<feature type="compositionally biased region" description="Polar residues" evidence="1">
    <location>
        <begin position="90"/>
        <end position="99"/>
    </location>
</feature>
<protein>
    <submittedName>
        <fullName evidence="2">Modified peptide</fullName>
    </submittedName>
</protein>
<feature type="region of interest" description="Disordered" evidence="1">
    <location>
        <begin position="89"/>
        <end position="109"/>
    </location>
</feature>
<reference evidence="2 3" key="1">
    <citation type="submission" date="2023-07" db="EMBL/GenBank/DDBJ databases">
        <title>Sorghum-associated microbial communities from plants grown in Nebraska, USA.</title>
        <authorList>
            <person name="Schachtman D."/>
        </authorList>
    </citation>
    <scope>NUCLEOTIDE SEQUENCE [LARGE SCALE GENOMIC DNA]</scope>
    <source>
        <strain evidence="2 3">BE198</strain>
    </source>
</reference>
<evidence type="ECO:0000313" key="3">
    <source>
        <dbReference type="Proteomes" id="UP001251524"/>
    </source>
</evidence>
<keyword evidence="3" id="KW-1185">Reference proteome</keyword>
<organism evidence="2 3">
    <name type="scientific">Lysobacter niastensis</name>
    <dbReference type="NCBI Taxonomy" id="380629"/>
    <lineage>
        <taxon>Bacteria</taxon>
        <taxon>Pseudomonadati</taxon>
        <taxon>Pseudomonadota</taxon>
        <taxon>Gammaproteobacteria</taxon>
        <taxon>Lysobacterales</taxon>
        <taxon>Lysobacteraceae</taxon>
        <taxon>Lysobacter</taxon>
    </lineage>
</organism>
<name>A0ABU1WDA1_9GAMM</name>
<proteinExistence type="predicted"/>
<dbReference type="EMBL" id="JAVDVY010000002">
    <property type="protein sequence ID" value="MDR7135598.1"/>
    <property type="molecule type" value="Genomic_DNA"/>
</dbReference>
<evidence type="ECO:0000313" key="2">
    <source>
        <dbReference type="EMBL" id="MDR7135598.1"/>
    </source>
</evidence>
<dbReference type="NCBIfam" id="TIGR04509">
    <property type="entry name" value="mod_pep_NH_fam"/>
    <property type="match status" value="1"/>
</dbReference>
<accession>A0ABU1WDA1</accession>
<comment type="caution">
    <text evidence="2">The sequence shown here is derived from an EMBL/GenBank/DDBJ whole genome shotgun (WGS) entry which is preliminary data.</text>
</comment>
<sequence>MANEQKTAPLDARVADKLLDLLSNDDSFREHFSRDPVAALETIGYQRPAQGPEGTAQPELFVTCCVNKLASKEAIAAARGEIRGMLLSGLNHTTPQLDASPSDDRRTLK</sequence>